<dbReference type="EMBL" id="CAXDID020000046">
    <property type="protein sequence ID" value="CAL6002969.1"/>
    <property type="molecule type" value="Genomic_DNA"/>
</dbReference>
<proteinExistence type="inferred from homology"/>
<dbReference type="AlphaFoldDB" id="A0AA86TTQ3"/>
<dbReference type="Gene3D" id="1.10.1620.10">
    <property type="entry name" value="Ribosomal protein L39e"/>
    <property type="match status" value="1"/>
</dbReference>
<dbReference type="EMBL" id="CAXDID020000140">
    <property type="protein sequence ID" value="CAL6038802.1"/>
    <property type="molecule type" value="Genomic_DNA"/>
</dbReference>
<dbReference type="InterPro" id="IPR023626">
    <property type="entry name" value="Ribosomal_eL39_dom_sf"/>
</dbReference>
<dbReference type="GO" id="GO:0003735">
    <property type="term" value="F:structural constituent of ribosome"/>
    <property type="evidence" value="ECO:0007669"/>
    <property type="project" value="InterPro"/>
</dbReference>
<evidence type="ECO:0000256" key="1">
    <source>
        <dbReference type="ARBA" id="ARBA00009339"/>
    </source>
</evidence>
<evidence type="ECO:0000313" key="8">
    <source>
        <dbReference type="EMBL" id="CAL6033096.1"/>
    </source>
</evidence>
<reference evidence="4" key="1">
    <citation type="submission" date="2023-06" db="EMBL/GenBank/DDBJ databases">
        <authorList>
            <person name="Kurt Z."/>
        </authorList>
    </citation>
    <scope>NUCLEOTIDE SEQUENCE</scope>
</reference>
<evidence type="ECO:0000313" key="6">
    <source>
        <dbReference type="EMBL" id="CAI9960756.1"/>
    </source>
</evidence>
<dbReference type="GO" id="GO:0006412">
    <property type="term" value="P:translation"/>
    <property type="evidence" value="ECO:0007669"/>
    <property type="project" value="InterPro"/>
</dbReference>
<dbReference type="InterPro" id="IPR000077">
    <property type="entry name" value="Ribosomal_eL39"/>
</dbReference>
<dbReference type="EMBL" id="CATOUU010000369">
    <property type="protein sequence ID" value="CAI9926592.1"/>
    <property type="molecule type" value="Genomic_DNA"/>
</dbReference>
<accession>A0AA86TTQ3</accession>
<name>A0AA86TTQ3_9EUKA</name>
<dbReference type="EMBL" id="CAXDID020000124">
    <property type="protein sequence ID" value="CAL6033096.1"/>
    <property type="molecule type" value="Genomic_DNA"/>
</dbReference>
<dbReference type="EMBL" id="CATOUU010000934">
    <property type="protein sequence ID" value="CAI9960756.1"/>
    <property type="molecule type" value="Genomic_DNA"/>
</dbReference>
<comment type="caution">
    <text evidence="4">The sequence shown here is derived from an EMBL/GenBank/DDBJ whole genome shotgun (WGS) entry which is preliminary data.</text>
</comment>
<evidence type="ECO:0000256" key="3">
    <source>
        <dbReference type="ARBA" id="ARBA00023274"/>
    </source>
</evidence>
<sequence length="52" mass="6412">MSRNRELSRKLRYAKAQKTNKAIPRWILQIDGKGDTRYNNHKHNWRRNHLKL</sequence>
<dbReference type="EMBL" id="CATOUU010000812">
    <property type="protein sequence ID" value="CAI9950497.1"/>
    <property type="molecule type" value="Genomic_DNA"/>
</dbReference>
<evidence type="ECO:0000313" key="9">
    <source>
        <dbReference type="EMBL" id="CAL6038802.1"/>
    </source>
</evidence>
<keyword evidence="10" id="KW-1185">Reference proteome</keyword>
<dbReference type="GO" id="GO:1990904">
    <property type="term" value="C:ribonucleoprotein complex"/>
    <property type="evidence" value="ECO:0007669"/>
    <property type="project" value="UniProtKB-KW"/>
</dbReference>
<dbReference type="Proteomes" id="UP001642409">
    <property type="component" value="Unassembled WGS sequence"/>
</dbReference>
<dbReference type="SUPFAM" id="SSF48662">
    <property type="entry name" value="Ribosomal protein L39e"/>
    <property type="match status" value="1"/>
</dbReference>
<comment type="similarity">
    <text evidence="1">Belongs to the eukaryotic ribosomal protein eL39 family.</text>
</comment>
<evidence type="ECO:0000313" key="7">
    <source>
        <dbReference type="EMBL" id="CAL6002969.1"/>
    </source>
</evidence>
<evidence type="ECO:0000256" key="2">
    <source>
        <dbReference type="ARBA" id="ARBA00022980"/>
    </source>
</evidence>
<keyword evidence="3" id="KW-0687">Ribonucleoprotein</keyword>
<evidence type="ECO:0000313" key="5">
    <source>
        <dbReference type="EMBL" id="CAI9950497.1"/>
    </source>
</evidence>
<reference evidence="7 10" key="2">
    <citation type="submission" date="2024-07" db="EMBL/GenBank/DDBJ databases">
        <authorList>
            <person name="Akdeniz Z."/>
        </authorList>
    </citation>
    <scope>NUCLEOTIDE SEQUENCE [LARGE SCALE GENOMIC DNA]</scope>
</reference>
<protein>
    <submittedName>
        <fullName evidence="4">Ribosomal protein L39</fullName>
    </submittedName>
    <submittedName>
        <fullName evidence="7">Ribosomal_protein L39</fullName>
    </submittedName>
</protein>
<gene>
    <name evidence="4" type="ORF">HINF_LOCUS14237</name>
    <name evidence="7" type="ORF">HINF_LOCUS18178</name>
    <name evidence="8" type="ORF">HINF_LOCUS34806</name>
    <name evidence="9" type="ORF">HINF_LOCUS37546</name>
    <name evidence="5" type="ORF">HINF_LOCUS38142</name>
    <name evidence="6" type="ORF">HINF_LOCUS48401</name>
</gene>
<dbReference type="Pfam" id="PF00832">
    <property type="entry name" value="Ribosomal_L39"/>
    <property type="match status" value="1"/>
</dbReference>
<evidence type="ECO:0000313" key="10">
    <source>
        <dbReference type="Proteomes" id="UP001642409"/>
    </source>
</evidence>
<keyword evidence="2 4" id="KW-0689">Ribosomal protein</keyword>
<organism evidence="4">
    <name type="scientific">Hexamita inflata</name>
    <dbReference type="NCBI Taxonomy" id="28002"/>
    <lineage>
        <taxon>Eukaryota</taxon>
        <taxon>Metamonada</taxon>
        <taxon>Diplomonadida</taxon>
        <taxon>Hexamitidae</taxon>
        <taxon>Hexamitinae</taxon>
        <taxon>Hexamita</taxon>
    </lineage>
</organism>
<dbReference type="GO" id="GO:0005840">
    <property type="term" value="C:ribosome"/>
    <property type="evidence" value="ECO:0007669"/>
    <property type="project" value="UniProtKB-KW"/>
</dbReference>
<evidence type="ECO:0000313" key="4">
    <source>
        <dbReference type="EMBL" id="CAI9926592.1"/>
    </source>
</evidence>